<dbReference type="InterPro" id="IPR010357">
    <property type="entry name" value="TXNDC17_dom"/>
</dbReference>
<dbReference type="GO" id="GO:0009086">
    <property type="term" value="P:methionine biosynthetic process"/>
    <property type="evidence" value="ECO:0007669"/>
    <property type="project" value="UniProtKB-KW"/>
</dbReference>
<keyword evidence="6 12" id="KW-0223">Dioxygenase</keyword>
<evidence type="ECO:0000256" key="2">
    <source>
        <dbReference type="ARBA" id="ARBA00001954"/>
    </source>
</evidence>
<evidence type="ECO:0000256" key="6">
    <source>
        <dbReference type="ARBA" id="ARBA00022964"/>
    </source>
</evidence>
<comment type="caution">
    <text evidence="12">The sequence shown here is derived from an EMBL/GenBank/DDBJ whole genome shotgun (WGS) entry which is preliminary data.</text>
</comment>
<dbReference type="InterPro" id="IPR011051">
    <property type="entry name" value="RmlC_Cupin_sf"/>
</dbReference>
<dbReference type="EC" id="1.13.11.54" evidence="10"/>
<evidence type="ECO:0000256" key="7">
    <source>
        <dbReference type="ARBA" id="ARBA00023002"/>
    </source>
</evidence>
<sequence length="331" mass="37195">MPAAWFLSSQQGNIALPNRCSPDAPVSVDLLEACGVYTRAVDPATLHQRHPTDDEGRTYAQRLAWNLGYQGQEVVTLSADAQDELREHLNLDEQMRVVESGVLYFDVRDAEDRWMRVEAKPGDLLVIPRGIYHRLVPAADSSPVRLLRLLRKSTVFQPIPREGELNAERAAEARAAHEDHTFYVSHPPNETVLGPANGADNVLVTTPRDFDATLAKAKAGLAVGDVLVLFCKGAPDRRTHTSWCPPCAQVEPMVRRALEAAKRKRRVVYVQCIVERSVYLGNPDYAYRRHPLLRIASIPLLLVLQQGEKELTELHRESDPNERYESWVDSI</sequence>
<dbReference type="InterPro" id="IPR036249">
    <property type="entry name" value="Thioredoxin-like_sf"/>
</dbReference>
<dbReference type="Gene3D" id="2.60.120.10">
    <property type="entry name" value="Jelly Rolls"/>
    <property type="match status" value="1"/>
</dbReference>
<evidence type="ECO:0000256" key="5">
    <source>
        <dbReference type="ARBA" id="ARBA00022723"/>
    </source>
</evidence>
<dbReference type="RefSeq" id="XP_029226021.1">
    <property type="nucleotide sequence ID" value="XM_029373874.1"/>
</dbReference>
<keyword evidence="5" id="KW-0479">Metal-binding</keyword>
<dbReference type="AlphaFoldDB" id="A0A3R7NXR0"/>
<evidence type="ECO:0000256" key="4">
    <source>
        <dbReference type="ARBA" id="ARBA00022605"/>
    </source>
</evidence>
<dbReference type="GeneID" id="40320618"/>
<keyword evidence="3" id="KW-0533">Nickel</keyword>
<dbReference type="GO" id="GO:0010309">
    <property type="term" value="F:acireductone dioxygenase [iron(II)-requiring] activity"/>
    <property type="evidence" value="ECO:0007669"/>
    <property type="project" value="UniProtKB-EC"/>
</dbReference>
<feature type="domain" description="Thioredoxin" evidence="11">
    <location>
        <begin position="226"/>
        <end position="313"/>
    </location>
</feature>
<dbReference type="InterPro" id="IPR014710">
    <property type="entry name" value="RmlC-like_jellyroll"/>
</dbReference>
<comment type="cofactor">
    <cofactor evidence="2">
        <name>Fe(2+)</name>
        <dbReference type="ChEBI" id="CHEBI:29033"/>
    </cofactor>
</comment>
<dbReference type="CDD" id="cd02232">
    <property type="entry name" value="cupin_ARD"/>
    <property type="match status" value="1"/>
</dbReference>
<dbReference type="PANTHER" id="PTHR23418:SF0">
    <property type="entry name" value="ACIREDUCTONE DIOXYGENASE"/>
    <property type="match status" value="1"/>
</dbReference>
<dbReference type="Proteomes" id="UP000284403">
    <property type="component" value="Unassembled WGS sequence"/>
</dbReference>
<evidence type="ECO:0000259" key="11">
    <source>
        <dbReference type="Pfam" id="PF06110"/>
    </source>
</evidence>
<dbReference type="SUPFAM" id="SSF52833">
    <property type="entry name" value="Thioredoxin-like"/>
    <property type="match status" value="1"/>
</dbReference>
<evidence type="ECO:0000256" key="1">
    <source>
        <dbReference type="ARBA" id="ARBA00000428"/>
    </source>
</evidence>
<organism evidence="12 13">
    <name type="scientific">Trypanosoma conorhini</name>
    <dbReference type="NCBI Taxonomy" id="83891"/>
    <lineage>
        <taxon>Eukaryota</taxon>
        <taxon>Discoba</taxon>
        <taxon>Euglenozoa</taxon>
        <taxon>Kinetoplastea</taxon>
        <taxon>Metakinetoplastina</taxon>
        <taxon>Trypanosomatida</taxon>
        <taxon>Trypanosomatidae</taxon>
        <taxon>Trypanosoma</taxon>
    </lineage>
</organism>
<keyword evidence="8" id="KW-0408">Iron</keyword>
<keyword evidence="7 12" id="KW-0560">Oxidoreductase</keyword>
<gene>
    <name evidence="12" type="ORF">Tco025E_07007</name>
</gene>
<name>A0A3R7NXR0_9TRYP</name>
<evidence type="ECO:0000256" key="9">
    <source>
        <dbReference type="ARBA" id="ARBA00023167"/>
    </source>
</evidence>
<evidence type="ECO:0000256" key="10">
    <source>
        <dbReference type="ARBA" id="ARBA00039005"/>
    </source>
</evidence>
<dbReference type="OrthoDB" id="1867259at2759"/>
<keyword evidence="13" id="KW-1185">Reference proteome</keyword>
<evidence type="ECO:0000256" key="3">
    <source>
        <dbReference type="ARBA" id="ARBA00022596"/>
    </source>
</evidence>
<accession>A0A3R7NXR0</accession>
<dbReference type="SUPFAM" id="SSF51182">
    <property type="entry name" value="RmlC-like cupins"/>
    <property type="match status" value="1"/>
</dbReference>
<proteinExistence type="predicted"/>
<evidence type="ECO:0000313" key="13">
    <source>
        <dbReference type="Proteomes" id="UP000284403"/>
    </source>
</evidence>
<dbReference type="PANTHER" id="PTHR23418">
    <property type="entry name" value="ACIREDUCTONE DIOXYGENASE"/>
    <property type="match status" value="1"/>
</dbReference>
<keyword evidence="9" id="KW-0486">Methionine biosynthesis</keyword>
<reference evidence="12 13" key="1">
    <citation type="journal article" date="2018" name="BMC Genomics">
        <title>Genomic comparison of Trypanosoma conorhini and Trypanosoma rangeli to Trypanosoma cruzi strains of high and low virulence.</title>
        <authorList>
            <person name="Bradwell K.R."/>
            <person name="Koparde V.N."/>
            <person name="Matveyev A.V."/>
            <person name="Serrano M.G."/>
            <person name="Alves J.M."/>
            <person name="Parikh H."/>
            <person name="Huang B."/>
            <person name="Lee V."/>
            <person name="Espinosa-Alvarez O."/>
            <person name="Ortiz P.A."/>
            <person name="Costa-Martins A.G."/>
            <person name="Teixeira M.M."/>
            <person name="Buck G.A."/>
        </authorList>
    </citation>
    <scope>NUCLEOTIDE SEQUENCE [LARGE SCALE GENOMIC DNA]</scope>
    <source>
        <strain evidence="12 13">025E</strain>
    </source>
</reference>
<dbReference type="Gene3D" id="3.40.30.10">
    <property type="entry name" value="Glutaredoxin"/>
    <property type="match status" value="1"/>
</dbReference>
<dbReference type="Pfam" id="PF03079">
    <property type="entry name" value="ARD"/>
    <property type="match status" value="1"/>
</dbReference>
<dbReference type="InterPro" id="IPR004313">
    <property type="entry name" value="ARD"/>
</dbReference>
<evidence type="ECO:0000313" key="12">
    <source>
        <dbReference type="EMBL" id="RNF09382.1"/>
    </source>
</evidence>
<dbReference type="GO" id="GO:0046872">
    <property type="term" value="F:metal ion binding"/>
    <property type="evidence" value="ECO:0007669"/>
    <property type="project" value="UniProtKB-KW"/>
</dbReference>
<evidence type="ECO:0000256" key="8">
    <source>
        <dbReference type="ARBA" id="ARBA00023004"/>
    </source>
</evidence>
<dbReference type="Pfam" id="PF06110">
    <property type="entry name" value="TXD17-like_Trx"/>
    <property type="match status" value="1"/>
</dbReference>
<comment type="catalytic activity">
    <reaction evidence="1">
        <text>1,2-dihydroxy-5-(methylsulfanyl)pent-1-en-3-one + O2 = 4-methylsulfanyl-2-oxobutanoate + formate + 2 H(+)</text>
        <dbReference type="Rhea" id="RHEA:24504"/>
        <dbReference type="ChEBI" id="CHEBI:15378"/>
        <dbReference type="ChEBI" id="CHEBI:15379"/>
        <dbReference type="ChEBI" id="CHEBI:15740"/>
        <dbReference type="ChEBI" id="CHEBI:16723"/>
        <dbReference type="ChEBI" id="CHEBI:49252"/>
        <dbReference type="EC" id="1.13.11.54"/>
    </reaction>
</comment>
<protein>
    <recommendedName>
        <fullName evidence="10">acireductone dioxygenase (Fe(2+)-requiring)</fullName>
        <ecNumber evidence="10">1.13.11.54</ecNumber>
    </recommendedName>
</protein>
<dbReference type="EMBL" id="MKKU01000511">
    <property type="protein sequence ID" value="RNF09382.1"/>
    <property type="molecule type" value="Genomic_DNA"/>
</dbReference>
<keyword evidence="4" id="KW-0028">Amino-acid biosynthesis</keyword>